<dbReference type="Gene3D" id="3.20.20.140">
    <property type="entry name" value="Metal-dependent hydrolases"/>
    <property type="match status" value="1"/>
</dbReference>
<dbReference type="InterPro" id="IPR032466">
    <property type="entry name" value="Metal_Hydrolase"/>
</dbReference>
<organism evidence="1">
    <name type="scientific">marine metagenome</name>
    <dbReference type="NCBI Taxonomy" id="408172"/>
    <lineage>
        <taxon>unclassified sequences</taxon>
        <taxon>metagenomes</taxon>
        <taxon>ecological metagenomes</taxon>
    </lineage>
</organism>
<sequence length="43" mass="5093">VIKRAEYNQVKYLLTICTTLKSFEIIKLIVEKYKNIYGTFGIH</sequence>
<name>A0A382Z751_9ZZZZ</name>
<evidence type="ECO:0000313" key="1">
    <source>
        <dbReference type="EMBL" id="SVD91283.1"/>
    </source>
</evidence>
<dbReference type="SUPFAM" id="SSF51556">
    <property type="entry name" value="Metallo-dependent hydrolases"/>
    <property type="match status" value="1"/>
</dbReference>
<dbReference type="AlphaFoldDB" id="A0A382Z751"/>
<reference evidence="1" key="1">
    <citation type="submission" date="2018-05" db="EMBL/GenBank/DDBJ databases">
        <authorList>
            <person name="Lanie J.A."/>
            <person name="Ng W.-L."/>
            <person name="Kazmierczak K.M."/>
            <person name="Andrzejewski T.M."/>
            <person name="Davidsen T.M."/>
            <person name="Wayne K.J."/>
            <person name="Tettelin H."/>
            <person name="Glass J.I."/>
            <person name="Rusch D."/>
            <person name="Podicherti R."/>
            <person name="Tsui H.-C.T."/>
            <person name="Winkler M.E."/>
        </authorList>
    </citation>
    <scope>NUCLEOTIDE SEQUENCE</scope>
</reference>
<dbReference type="EMBL" id="UINC01181545">
    <property type="protein sequence ID" value="SVD91283.1"/>
    <property type="molecule type" value="Genomic_DNA"/>
</dbReference>
<feature type="non-terminal residue" evidence="1">
    <location>
        <position position="43"/>
    </location>
</feature>
<gene>
    <name evidence="1" type="ORF">METZ01_LOCUS444137</name>
</gene>
<feature type="non-terminal residue" evidence="1">
    <location>
        <position position="1"/>
    </location>
</feature>
<accession>A0A382Z751</accession>
<protein>
    <submittedName>
        <fullName evidence="1">Uncharacterized protein</fullName>
    </submittedName>
</protein>
<proteinExistence type="predicted"/>